<dbReference type="GO" id="GO:0046872">
    <property type="term" value="F:metal ion binding"/>
    <property type="evidence" value="ECO:0007669"/>
    <property type="project" value="UniProtKB-KW"/>
</dbReference>
<dbReference type="Gene3D" id="3.60.20.10">
    <property type="entry name" value="Glutamine Phosphoribosylpyrophosphate, subunit 1, domain 1"/>
    <property type="match status" value="1"/>
</dbReference>
<dbReference type="CDD" id="cd03747">
    <property type="entry name" value="Ntn_PGA_like"/>
    <property type="match status" value="1"/>
</dbReference>
<evidence type="ECO:0000313" key="7">
    <source>
        <dbReference type="EMBL" id="RZU65812.1"/>
    </source>
</evidence>
<dbReference type="EMBL" id="SHLC01000001">
    <property type="protein sequence ID" value="RZU65812.1"/>
    <property type="molecule type" value="Genomic_DNA"/>
</dbReference>
<name>A0A4Q8AMJ2_9MICO</name>
<dbReference type="Proteomes" id="UP000291483">
    <property type="component" value="Unassembled WGS sequence"/>
</dbReference>
<comment type="similarity">
    <text evidence="1">Belongs to the peptidase S45 family.</text>
</comment>
<dbReference type="PIRSF" id="PIRSF001227">
    <property type="entry name" value="Pen_acylase"/>
    <property type="match status" value="1"/>
</dbReference>
<dbReference type="Gene3D" id="2.30.120.10">
    <property type="match status" value="1"/>
</dbReference>
<feature type="binding site" evidence="5">
    <location>
        <position position="376"/>
    </location>
    <ligand>
        <name>Ca(2+)</name>
        <dbReference type="ChEBI" id="CHEBI:29108"/>
    </ligand>
</feature>
<comment type="cofactor">
    <cofactor evidence="5">
        <name>Ca(2+)</name>
        <dbReference type="ChEBI" id="CHEBI:29108"/>
    </cofactor>
    <text evidence="5">Binds 1 Ca(2+) ion per dimer.</text>
</comment>
<dbReference type="InterPro" id="IPR014395">
    <property type="entry name" value="Pen/GL7ACA/AHL_acylase"/>
</dbReference>
<keyword evidence="6" id="KW-0812">Transmembrane</keyword>
<dbReference type="InterPro" id="IPR002692">
    <property type="entry name" value="S45"/>
</dbReference>
<accession>A0A4Q8AMJ2</accession>
<keyword evidence="6" id="KW-0472">Membrane</keyword>
<evidence type="ECO:0000256" key="2">
    <source>
        <dbReference type="ARBA" id="ARBA00022801"/>
    </source>
</evidence>
<dbReference type="InterPro" id="IPR043147">
    <property type="entry name" value="Penicillin_amidase_A-knob"/>
</dbReference>
<dbReference type="InterPro" id="IPR023343">
    <property type="entry name" value="Penicillin_amidase_dom1"/>
</dbReference>
<evidence type="ECO:0000256" key="6">
    <source>
        <dbReference type="SAM" id="Phobius"/>
    </source>
</evidence>
<dbReference type="GO" id="GO:0016811">
    <property type="term" value="F:hydrolase activity, acting on carbon-nitrogen (but not peptide) bonds, in linear amides"/>
    <property type="evidence" value="ECO:0007669"/>
    <property type="project" value="InterPro"/>
</dbReference>
<sequence>MGTDAPRTTRHRGIRVLIGILATLLVLVIVAAGVGVWTVQRSFPTTSGRLDVPGLDATVTVARDDAGIPQITADSAHDLFYAQGFVHSQDRFWEMDFRRHVTAGRLAEMFGPSQVATDSFVRTLGWRTVAEAEVAMLDTETLAYYQAYADGVNAYLASRSGAELSLEYAVLGLQNAQYRPEPWTPADSVAWLKAMAWDLRSNLDEEIDRALLSTALPPEDVALLHPAYPYSAHPTIVGGPVPAAPAGQNVEPIATDAGPDAADAALADRASVDALSSLQASLDALPELLGPAGNEIGSNSWVAAGALTDTGAPILANDPHLGAVMPSVWYQMGLRCSEVSEACPFDVAGYSFSGLPGIVIGHNASIAWGLTNLGPDVADLYLERVSADGYELDGAVHPFGERTETIRVAGADPVELIVRSTGRGPIVTDITENFTEIAGEYPEASGQPDGDYALSLQWTALTPGHTPSAIFAINKAANWDEFRSGARLFEVPSQNLIYADTAGNIGYQAPGTVPIRLSGDGTLPVPGWSSAYGWAGSIPFEQLPSVANPPSGLIVTANNAAVGPDYPHLITADWDLGYRAQQINARLAAMVAAGEKLTVDDMAAVQADNLNAIAVQLAPVLAGLPLSGDASKAQRLLTDWDYSDDADSAASAYFNMTWRQLLTAMFDDKLPAGTEPVGGDRWFSVVGTLLGQPDSPWWTNEKLGITGMDAMLSYAAEQAWEEGTKKLGSDPTRWEWGDLHTLTLTNASFGESGVAPIEWLFNRGPYSVAGGSSVVNAVGWDATVGYAVDWVPSMRQVISLADFDDSTWVNLTGASGHAFNPHYADQTPLWQQHKTRPWAFTPDAVSTASRDILQLQPSGG</sequence>
<gene>
    <name evidence="7" type="ORF">EV379_2150</name>
</gene>
<dbReference type="Gene3D" id="1.10.1400.10">
    <property type="match status" value="1"/>
</dbReference>
<dbReference type="PANTHER" id="PTHR34218">
    <property type="entry name" value="PEPTIDASE S45 PENICILLIN AMIDASE"/>
    <property type="match status" value="1"/>
</dbReference>
<comment type="caution">
    <text evidence="7">The sequence shown here is derived from an EMBL/GenBank/DDBJ whole genome shotgun (WGS) entry which is preliminary data.</text>
</comment>
<dbReference type="PANTHER" id="PTHR34218:SF4">
    <property type="entry name" value="ACYL-HOMOSERINE LACTONE ACYLASE QUIP"/>
    <property type="match status" value="1"/>
</dbReference>
<dbReference type="GO" id="GO:0017000">
    <property type="term" value="P:antibiotic biosynthetic process"/>
    <property type="evidence" value="ECO:0007669"/>
    <property type="project" value="InterPro"/>
</dbReference>
<feature type="binding site" evidence="5">
    <location>
        <position position="379"/>
    </location>
    <ligand>
        <name>Ca(2+)</name>
        <dbReference type="ChEBI" id="CHEBI:29108"/>
    </ligand>
</feature>
<proteinExistence type="inferred from homology"/>
<keyword evidence="8" id="KW-1185">Reference proteome</keyword>
<dbReference type="SUPFAM" id="SSF56235">
    <property type="entry name" value="N-terminal nucleophile aminohydrolases (Ntn hydrolases)"/>
    <property type="match status" value="1"/>
</dbReference>
<dbReference type="InterPro" id="IPR029055">
    <property type="entry name" value="Ntn_hydrolases_N"/>
</dbReference>
<reference evidence="7 8" key="1">
    <citation type="submission" date="2019-02" db="EMBL/GenBank/DDBJ databases">
        <title>Sequencing the genomes of 1000 actinobacteria strains.</title>
        <authorList>
            <person name="Klenk H.-P."/>
        </authorList>
    </citation>
    <scope>NUCLEOTIDE SEQUENCE [LARGE SCALE GENOMIC DNA]</scope>
    <source>
        <strain evidence="7 8">DSM 18319</strain>
    </source>
</reference>
<keyword evidence="3" id="KW-0865">Zymogen</keyword>
<evidence type="ECO:0000256" key="4">
    <source>
        <dbReference type="PIRSR" id="PIRSR001227-1"/>
    </source>
</evidence>
<feature type="transmembrane region" description="Helical" evidence="6">
    <location>
        <begin position="16"/>
        <end position="39"/>
    </location>
</feature>
<organism evidence="7 8">
    <name type="scientific">Microterricola gilva</name>
    <dbReference type="NCBI Taxonomy" id="393267"/>
    <lineage>
        <taxon>Bacteria</taxon>
        <taxon>Bacillati</taxon>
        <taxon>Actinomycetota</taxon>
        <taxon>Actinomycetes</taxon>
        <taxon>Micrococcales</taxon>
        <taxon>Microbacteriaceae</taxon>
        <taxon>Microterricola</taxon>
    </lineage>
</organism>
<feature type="binding site" evidence="5">
    <location>
        <position position="206"/>
    </location>
    <ligand>
        <name>Ca(2+)</name>
        <dbReference type="ChEBI" id="CHEBI:29108"/>
    </ligand>
</feature>
<dbReference type="Pfam" id="PF01804">
    <property type="entry name" value="Penicil_amidase"/>
    <property type="match status" value="1"/>
</dbReference>
<dbReference type="InterPro" id="IPR043146">
    <property type="entry name" value="Penicillin_amidase_N_B-knob"/>
</dbReference>
<feature type="active site" description="Nucleophile" evidence="4">
    <location>
        <position position="298"/>
    </location>
</feature>
<evidence type="ECO:0000256" key="1">
    <source>
        <dbReference type="ARBA" id="ARBA00006586"/>
    </source>
</evidence>
<keyword evidence="2" id="KW-0378">Hydrolase</keyword>
<evidence type="ECO:0000256" key="3">
    <source>
        <dbReference type="ARBA" id="ARBA00023145"/>
    </source>
</evidence>
<keyword evidence="6" id="KW-1133">Transmembrane helix</keyword>
<keyword evidence="5" id="KW-0106">Calcium</keyword>
<keyword evidence="5" id="KW-0479">Metal-binding</keyword>
<protein>
    <submittedName>
        <fullName evidence="7">Penicillin amidase</fullName>
    </submittedName>
</protein>
<evidence type="ECO:0000256" key="5">
    <source>
        <dbReference type="PIRSR" id="PIRSR001227-2"/>
    </source>
</evidence>
<dbReference type="Gene3D" id="1.10.439.10">
    <property type="entry name" value="Penicillin Amidohydrolase, domain 1"/>
    <property type="match status" value="1"/>
</dbReference>
<dbReference type="AlphaFoldDB" id="A0A4Q8AMJ2"/>
<evidence type="ECO:0000313" key="8">
    <source>
        <dbReference type="Proteomes" id="UP000291483"/>
    </source>
</evidence>